<accession>A0A091ANJ8</accession>
<dbReference type="STRING" id="1384054.N790_12155"/>
<comment type="caution">
    <text evidence="5">The sequence shown here is derived from an EMBL/GenBank/DDBJ whole genome shotgun (WGS) entry which is preliminary data.</text>
</comment>
<reference evidence="5 6" key="1">
    <citation type="submission" date="2013-09" db="EMBL/GenBank/DDBJ databases">
        <title>Genome sequencing of Arenimonas malthae.</title>
        <authorList>
            <person name="Chen F."/>
            <person name="Wang G."/>
        </authorList>
    </citation>
    <scope>NUCLEOTIDE SEQUENCE [LARGE SCALE GENOMIC DNA]</scope>
    <source>
        <strain evidence="5 6">CC-JY-1</strain>
    </source>
</reference>
<dbReference type="Pfam" id="PF13379">
    <property type="entry name" value="NMT1_2"/>
    <property type="match status" value="1"/>
</dbReference>
<keyword evidence="6" id="KW-1185">Reference proteome</keyword>
<evidence type="ECO:0000313" key="6">
    <source>
        <dbReference type="Proteomes" id="UP000029392"/>
    </source>
</evidence>
<dbReference type="EMBL" id="AVCH01000214">
    <property type="protein sequence ID" value="KFN41763.1"/>
    <property type="molecule type" value="Genomic_DNA"/>
</dbReference>
<dbReference type="AlphaFoldDB" id="A0A091ANJ8"/>
<evidence type="ECO:0000256" key="4">
    <source>
        <dbReference type="SAM" id="Phobius"/>
    </source>
</evidence>
<keyword evidence="4" id="KW-0472">Membrane</keyword>
<dbReference type="SUPFAM" id="SSF53850">
    <property type="entry name" value="Periplasmic binding protein-like II"/>
    <property type="match status" value="1"/>
</dbReference>
<evidence type="ECO:0008006" key="7">
    <source>
        <dbReference type="Google" id="ProtNLM"/>
    </source>
</evidence>
<organism evidence="5 6">
    <name type="scientific">Arenimonas malthae CC-JY-1</name>
    <dbReference type="NCBI Taxonomy" id="1384054"/>
    <lineage>
        <taxon>Bacteria</taxon>
        <taxon>Pseudomonadati</taxon>
        <taxon>Pseudomonadota</taxon>
        <taxon>Gammaproteobacteria</taxon>
        <taxon>Lysobacterales</taxon>
        <taxon>Lysobacteraceae</taxon>
        <taxon>Arenimonas</taxon>
    </lineage>
</organism>
<dbReference type="OrthoDB" id="5292144at2"/>
<comment type="similarity">
    <text evidence="2">Belongs to the bacterial solute-binding protein SsuA/TauA family.</text>
</comment>
<evidence type="ECO:0000256" key="3">
    <source>
        <dbReference type="ARBA" id="ARBA00022729"/>
    </source>
</evidence>
<dbReference type="Gene3D" id="3.40.190.10">
    <property type="entry name" value="Periplasmic binding protein-like II"/>
    <property type="match status" value="2"/>
</dbReference>
<dbReference type="eggNOG" id="COG0715">
    <property type="taxonomic scope" value="Bacteria"/>
</dbReference>
<keyword evidence="4" id="KW-0812">Transmembrane</keyword>
<evidence type="ECO:0000256" key="2">
    <source>
        <dbReference type="ARBA" id="ARBA00010742"/>
    </source>
</evidence>
<gene>
    <name evidence="5" type="ORF">N790_12155</name>
</gene>
<dbReference type="RefSeq" id="WP_052385994.1">
    <property type="nucleotide sequence ID" value="NZ_AVCH01000214.1"/>
</dbReference>
<feature type="transmembrane region" description="Helical" evidence="4">
    <location>
        <begin position="12"/>
        <end position="34"/>
    </location>
</feature>
<name>A0A091ANJ8_9GAMM</name>
<dbReference type="PANTHER" id="PTHR30024:SF47">
    <property type="entry name" value="TAURINE-BINDING PERIPLASMIC PROTEIN"/>
    <property type="match status" value="1"/>
</dbReference>
<keyword evidence="3" id="KW-0732">Signal</keyword>
<dbReference type="PATRIC" id="fig|1384054.3.peg.2717"/>
<dbReference type="PANTHER" id="PTHR30024">
    <property type="entry name" value="ALIPHATIC SULFONATES-BINDING PROTEIN-RELATED"/>
    <property type="match status" value="1"/>
</dbReference>
<dbReference type="Proteomes" id="UP000029392">
    <property type="component" value="Unassembled WGS sequence"/>
</dbReference>
<keyword evidence="4" id="KW-1133">Transmembrane helix</keyword>
<dbReference type="GO" id="GO:0042597">
    <property type="term" value="C:periplasmic space"/>
    <property type="evidence" value="ECO:0007669"/>
    <property type="project" value="UniProtKB-SubCell"/>
</dbReference>
<evidence type="ECO:0000313" key="5">
    <source>
        <dbReference type="EMBL" id="KFN41763.1"/>
    </source>
</evidence>
<proteinExistence type="inferred from homology"/>
<evidence type="ECO:0000256" key="1">
    <source>
        <dbReference type="ARBA" id="ARBA00004418"/>
    </source>
</evidence>
<protein>
    <recommendedName>
        <fullName evidence="7">SsuA/THI5-like domain-containing protein</fullName>
    </recommendedName>
</protein>
<comment type="subcellular location">
    <subcellularLocation>
        <location evidence="1">Periplasm</location>
    </subcellularLocation>
</comment>
<sequence length="341" mass="36297">MSLRELSTRFEPVVWGLPLVLAVAGMMALVAWLAPPPPPPALRVAVGPWIGYEPLVLASETNDLPESVRLVESVSNTESTQLLREGMVDLAGFTLDEAIRLASDGVDLRILAVLSDSRGADALVARPGIESLAQLRGQRVLLEDTAVGQLILDRALAEGGLSQLDIRKSQVQASYLARRWREGDAAAAVVYEPFLSELEAEGAVPLFSTASHPGLVLDVLVARTDVLESRRDDVVALLKAWDRSVAAFRKPDALPLALLTADGRVDDDGYRHALSGIAFFDLGESRRFFAGSPSPMQSSIDALAAILREGPLGADLRVPPAIVDARFVEAALSGATAGEAP</sequence>